<proteinExistence type="predicted"/>
<evidence type="ECO:0000313" key="1">
    <source>
        <dbReference type="EMBL" id="KAH9521061.1"/>
    </source>
</evidence>
<gene>
    <name evidence="1" type="ORF">DERF_004740</name>
</gene>
<keyword evidence="2" id="KW-1185">Reference proteome</keyword>
<evidence type="ECO:0000313" key="2">
    <source>
        <dbReference type="Proteomes" id="UP000790347"/>
    </source>
</evidence>
<comment type="caution">
    <text evidence="1">The sequence shown here is derived from an EMBL/GenBank/DDBJ whole genome shotgun (WGS) entry which is preliminary data.</text>
</comment>
<dbReference type="EMBL" id="ASGP02000002">
    <property type="protein sequence ID" value="KAH9521061.1"/>
    <property type="molecule type" value="Genomic_DNA"/>
</dbReference>
<dbReference type="AlphaFoldDB" id="A0A922I5L3"/>
<reference evidence="1" key="1">
    <citation type="submission" date="2013-05" db="EMBL/GenBank/DDBJ databases">
        <authorList>
            <person name="Yim A.K.Y."/>
            <person name="Chan T.F."/>
            <person name="Ji K.M."/>
            <person name="Liu X.Y."/>
            <person name="Zhou J.W."/>
            <person name="Li R.Q."/>
            <person name="Yang K.Y."/>
            <person name="Li J."/>
            <person name="Li M."/>
            <person name="Law P.T.W."/>
            <person name="Wu Y.L."/>
            <person name="Cai Z.L."/>
            <person name="Qin H."/>
            <person name="Bao Y."/>
            <person name="Leung R.K.K."/>
            <person name="Ng P.K.S."/>
            <person name="Zou J."/>
            <person name="Zhong X.J."/>
            <person name="Ran P.X."/>
            <person name="Zhong N.S."/>
            <person name="Liu Z.G."/>
            <person name="Tsui S.K.W."/>
        </authorList>
    </citation>
    <scope>NUCLEOTIDE SEQUENCE</scope>
    <source>
        <strain evidence="1">Derf</strain>
        <tissue evidence="1">Whole organism</tissue>
    </source>
</reference>
<dbReference type="Proteomes" id="UP000790347">
    <property type="component" value="Unassembled WGS sequence"/>
</dbReference>
<sequence>MQWWCVGNGGGGNEGCGSVRFRYQMGPRPLESSQLFFDIFKDYGMTPCTDSIRQGWYQDRVI</sequence>
<protein>
    <submittedName>
        <fullName evidence="1">Uncharacterized protein</fullName>
    </submittedName>
</protein>
<name>A0A922I5L3_DERFA</name>
<accession>A0A922I5L3</accession>
<reference evidence="1" key="2">
    <citation type="journal article" date="2022" name="Res Sq">
        <title>Comparative Genomics Reveals Insights into the Divergent Evolution of Astigmatic Mites and Household Pest Adaptations.</title>
        <authorList>
            <person name="Xiong Q."/>
            <person name="Wan A.T.-Y."/>
            <person name="Liu X.-Y."/>
            <person name="Fung C.S.-H."/>
            <person name="Xiao X."/>
            <person name="Malainual N."/>
            <person name="Hou J."/>
            <person name="Wang L."/>
            <person name="Wang M."/>
            <person name="Yang K."/>
            <person name="Cui Y."/>
            <person name="Leung E."/>
            <person name="Nong W."/>
            <person name="Shin S.-K."/>
            <person name="Au S."/>
            <person name="Jeong K.Y."/>
            <person name="Chew F.T."/>
            <person name="Hui J."/>
            <person name="Leung T.F."/>
            <person name="Tungtrongchitr A."/>
            <person name="Zhong N."/>
            <person name="Liu Z."/>
            <person name="Tsui S."/>
        </authorList>
    </citation>
    <scope>NUCLEOTIDE SEQUENCE</scope>
    <source>
        <strain evidence="1">Derf</strain>
        <tissue evidence="1">Whole organism</tissue>
    </source>
</reference>
<organism evidence="1 2">
    <name type="scientific">Dermatophagoides farinae</name>
    <name type="common">American house dust mite</name>
    <dbReference type="NCBI Taxonomy" id="6954"/>
    <lineage>
        <taxon>Eukaryota</taxon>
        <taxon>Metazoa</taxon>
        <taxon>Ecdysozoa</taxon>
        <taxon>Arthropoda</taxon>
        <taxon>Chelicerata</taxon>
        <taxon>Arachnida</taxon>
        <taxon>Acari</taxon>
        <taxon>Acariformes</taxon>
        <taxon>Sarcoptiformes</taxon>
        <taxon>Astigmata</taxon>
        <taxon>Psoroptidia</taxon>
        <taxon>Analgoidea</taxon>
        <taxon>Pyroglyphidae</taxon>
        <taxon>Dermatophagoidinae</taxon>
        <taxon>Dermatophagoides</taxon>
    </lineage>
</organism>